<feature type="chain" id="PRO_5002350576" evidence="1">
    <location>
        <begin position="27"/>
        <end position="308"/>
    </location>
</feature>
<reference evidence="3" key="2">
    <citation type="submission" date="2013-12" db="EMBL/GenBank/DDBJ databases">
        <authorList>
            <person name="Yu Y."/>
            <person name="Lee S."/>
            <person name="de Baynast K."/>
            <person name="Wissotski M."/>
            <person name="Liu L."/>
            <person name="Talag J."/>
            <person name="Goicoechea J."/>
            <person name="Angelova A."/>
            <person name="Jetty R."/>
            <person name="Kudrna D."/>
            <person name="Golser W."/>
            <person name="Rivera L."/>
            <person name="Zhang J."/>
            <person name="Wing R."/>
        </authorList>
    </citation>
    <scope>NUCLEOTIDE SEQUENCE</scope>
</reference>
<protein>
    <submittedName>
        <fullName evidence="2">Uncharacterized protein</fullName>
    </submittedName>
</protein>
<reference evidence="2" key="3">
    <citation type="submission" date="2015-04" db="UniProtKB">
        <authorList>
            <consortium name="EnsemblPlants"/>
        </authorList>
    </citation>
    <scope>IDENTIFICATION</scope>
</reference>
<dbReference type="STRING" id="77586.A0A0D9XQP7"/>
<sequence length="308" mass="32916">MASLRLLLAAILAASLILLHATTTAAMNMNSTAATAYEVLEQHGLPRGILPEGVESYVLRPDGAMEVTLAAGRECDFFVAIAGEKYKIRYGATVGGVIGDGSVREVYGVRMQVKFAWLGFNGVRRRSGAGGEELELQVQEFTQSFPVVDMANQKLFLLAMVASTLLLTTSMATVDATDNSTSPSPSSSPPASVYDMLQKFGFPVGILPEGVQEYKFADSYFEVFLAGGDCELRAADKYTIRYSSRIAGSIAAGSITSLDGVTVKVEFVWLEISQVDVDGDQLKLYVGPNDGITQSFPVSDFAVSPKCG</sequence>
<evidence type="ECO:0000313" key="2">
    <source>
        <dbReference type="EnsemblPlants" id="LPERR11G07040.1"/>
    </source>
</evidence>
<dbReference type="Gene3D" id="2.30.240.10">
    <property type="entry name" value="At5g01610-like"/>
    <property type="match status" value="2"/>
</dbReference>
<dbReference type="AlphaFoldDB" id="A0A0D9XQP7"/>
<name>A0A0D9XQP7_9ORYZ</name>
<keyword evidence="1" id="KW-0732">Signal</keyword>
<proteinExistence type="predicted"/>
<dbReference type="PANTHER" id="PTHR31676:SF179">
    <property type="entry name" value="EXPRESSED PROTEIN"/>
    <property type="match status" value="1"/>
</dbReference>
<dbReference type="HOGENOM" id="CLU_048350_0_0_1"/>
<keyword evidence="3" id="KW-1185">Reference proteome</keyword>
<dbReference type="Proteomes" id="UP000032180">
    <property type="component" value="Chromosome 11"/>
</dbReference>
<organism evidence="2 3">
    <name type="scientific">Leersia perrieri</name>
    <dbReference type="NCBI Taxonomy" id="77586"/>
    <lineage>
        <taxon>Eukaryota</taxon>
        <taxon>Viridiplantae</taxon>
        <taxon>Streptophyta</taxon>
        <taxon>Embryophyta</taxon>
        <taxon>Tracheophyta</taxon>
        <taxon>Spermatophyta</taxon>
        <taxon>Magnoliopsida</taxon>
        <taxon>Liliopsida</taxon>
        <taxon>Poales</taxon>
        <taxon>Poaceae</taxon>
        <taxon>BOP clade</taxon>
        <taxon>Oryzoideae</taxon>
        <taxon>Oryzeae</taxon>
        <taxon>Oryzinae</taxon>
        <taxon>Leersia</taxon>
    </lineage>
</organism>
<evidence type="ECO:0000256" key="1">
    <source>
        <dbReference type="SAM" id="SignalP"/>
    </source>
</evidence>
<dbReference type="Pfam" id="PF04398">
    <property type="entry name" value="DUF538"/>
    <property type="match status" value="2"/>
</dbReference>
<dbReference type="Gramene" id="LPERR11G07040.1">
    <property type="protein sequence ID" value="LPERR11G07040.1"/>
    <property type="gene ID" value="LPERR11G07040"/>
</dbReference>
<dbReference type="EnsemblPlants" id="LPERR11G07040.1">
    <property type="protein sequence ID" value="LPERR11G07040.1"/>
    <property type="gene ID" value="LPERR11G07040"/>
</dbReference>
<accession>A0A0D9XQP7</accession>
<dbReference type="InterPro" id="IPR007493">
    <property type="entry name" value="DUF538"/>
</dbReference>
<dbReference type="SUPFAM" id="SSF141562">
    <property type="entry name" value="At5g01610-like"/>
    <property type="match status" value="2"/>
</dbReference>
<feature type="signal peptide" evidence="1">
    <location>
        <begin position="1"/>
        <end position="26"/>
    </location>
</feature>
<evidence type="ECO:0000313" key="3">
    <source>
        <dbReference type="Proteomes" id="UP000032180"/>
    </source>
</evidence>
<reference evidence="2 3" key="1">
    <citation type="submission" date="2012-08" db="EMBL/GenBank/DDBJ databases">
        <title>Oryza genome evolution.</title>
        <authorList>
            <person name="Wing R.A."/>
        </authorList>
    </citation>
    <scope>NUCLEOTIDE SEQUENCE</scope>
</reference>
<dbReference type="PANTHER" id="PTHR31676">
    <property type="entry name" value="T31J12.3 PROTEIN-RELATED"/>
    <property type="match status" value="1"/>
</dbReference>
<dbReference type="InterPro" id="IPR036758">
    <property type="entry name" value="At5g01610-like"/>
</dbReference>